<evidence type="ECO:0000256" key="5">
    <source>
        <dbReference type="ARBA" id="ARBA00022729"/>
    </source>
</evidence>
<dbReference type="GO" id="GO:0003756">
    <property type="term" value="F:protein disulfide isomerase activity"/>
    <property type="evidence" value="ECO:0007669"/>
    <property type="project" value="UniProtKB-EC"/>
</dbReference>
<dbReference type="FunFam" id="3.40.30.10:FF:000042">
    <property type="entry name" value="protein disulfide-isomerase A2"/>
    <property type="match status" value="1"/>
</dbReference>
<reference evidence="13" key="2">
    <citation type="submission" date="2021-09" db="EMBL/GenBank/DDBJ databases">
        <authorList>
            <person name="Jia N."/>
            <person name="Wang J."/>
            <person name="Shi W."/>
            <person name="Du L."/>
            <person name="Sun Y."/>
            <person name="Zhan W."/>
            <person name="Jiang J."/>
            <person name="Wang Q."/>
            <person name="Zhang B."/>
            <person name="Ji P."/>
            <person name="Sakyi L.B."/>
            <person name="Cui X."/>
            <person name="Yuan T."/>
            <person name="Jiang B."/>
            <person name="Yang W."/>
            <person name="Lam T.T.-Y."/>
            <person name="Chang Q."/>
            <person name="Ding S."/>
            <person name="Wang X."/>
            <person name="Zhu J."/>
            <person name="Ruan X."/>
            <person name="Zhao L."/>
            <person name="Wei J."/>
            <person name="Que T."/>
            <person name="Du C."/>
            <person name="Cheng J."/>
            <person name="Dai P."/>
            <person name="Han X."/>
            <person name="Huang E."/>
            <person name="Gao Y."/>
            <person name="Liu J."/>
            <person name="Shao H."/>
            <person name="Ye R."/>
            <person name="Li L."/>
            <person name="Wei W."/>
            <person name="Wang X."/>
            <person name="Wang C."/>
            <person name="Huo Q."/>
            <person name="Li W."/>
            <person name="Guo W."/>
            <person name="Chen H."/>
            <person name="Chen S."/>
            <person name="Zhou L."/>
            <person name="Zhou L."/>
            <person name="Ni X."/>
            <person name="Tian J."/>
            <person name="Zhou Y."/>
            <person name="Sheng Y."/>
            <person name="Liu T."/>
            <person name="Pan Y."/>
            <person name="Xia L."/>
            <person name="Li J."/>
            <person name="Zhao F."/>
            <person name="Cao W."/>
        </authorList>
    </citation>
    <scope>NUCLEOTIDE SEQUENCE</scope>
    <source>
        <strain evidence="13">Rmic-2018</strain>
        <tissue evidence="13">Larvae</tissue>
    </source>
</reference>
<dbReference type="Gene3D" id="3.40.30.10">
    <property type="entry name" value="Glutaredoxin"/>
    <property type="match status" value="4"/>
</dbReference>
<evidence type="ECO:0000256" key="6">
    <source>
        <dbReference type="ARBA" id="ARBA00022737"/>
    </source>
</evidence>
<keyword evidence="5 11" id="KW-0732">Signal</keyword>
<evidence type="ECO:0000256" key="11">
    <source>
        <dbReference type="SAM" id="SignalP"/>
    </source>
</evidence>
<dbReference type="EC" id="5.3.4.1" evidence="4"/>
<comment type="catalytic activity">
    <reaction evidence="1">
        <text>Catalyzes the rearrangement of -S-S- bonds in proteins.</text>
        <dbReference type="EC" id="5.3.4.1"/>
    </reaction>
</comment>
<evidence type="ECO:0000313" key="14">
    <source>
        <dbReference type="Proteomes" id="UP000821866"/>
    </source>
</evidence>
<proteinExistence type="inferred from homology"/>
<evidence type="ECO:0000256" key="4">
    <source>
        <dbReference type="ARBA" id="ARBA00012723"/>
    </source>
</evidence>
<feature type="domain" description="Thioredoxin" evidence="12">
    <location>
        <begin position="345"/>
        <end position="472"/>
    </location>
</feature>
<keyword evidence="8" id="KW-1015">Disulfide bond</keyword>
<reference evidence="13" key="1">
    <citation type="journal article" date="2020" name="Cell">
        <title>Large-Scale Comparative Analyses of Tick Genomes Elucidate Their Genetic Diversity and Vector Capacities.</title>
        <authorList>
            <consortium name="Tick Genome and Microbiome Consortium (TIGMIC)"/>
            <person name="Jia N."/>
            <person name="Wang J."/>
            <person name="Shi W."/>
            <person name="Du L."/>
            <person name="Sun Y."/>
            <person name="Zhan W."/>
            <person name="Jiang J.F."/>
            <person name="Wang Q."/>
            <person name="Zhang B."/>
            <person name="Ji P."/>
            <person name="Bell-Sakyi L."/>
            <person name="Cui X.M."/>
            <person name="Yuan T.T."/>
            <person name="Jiang B.G."/>
            <person name="Yang W.F."/>
            <person name="Lam T.T."/>
            <person name="Chang Q.C."/>
            <person name="Ding S.J."/>
            <person name="Wang X.J."/>
            <person name="Zhu J.G."/>
            <person name="Ruan X.D."/>
            <person name="Zhao L."/>
            <person name="Wei J.T."/>
            <person name="Ye R.Z."/>
            <person name="Que T.C."/>
            <person name="Du C.H."/>
            <person name="Zhou Y.H."/>
            <person name="Cheng J.X."/>
            <person name="Dai P.F."/>
            <person name="Guo W.B."/>
            <person name="Han X.H."/>
            <person name="Huang E.J."/>
            <person name="Li L.F."/>
            <person name="Wei W."/>
            <person name="Gao Y.C."/>
            <person name="Liu J.Z."/>
            <person name="Shao H.Z."/>
            <person name="Wang X."/>
            <person name="Wang C.C."/>
            <person name="Yang T.C."/>
            <person name="Huo Q.B."/>
            <person name="Li W."/>
            <person name="Chen H.Y."/>
            <person name="Chen S.E."/>
            <person name="Zhou L.G."/>
            <person name="Ni X.B."/>
            <person name="Tian J.H."/>
            <person name="Sheng Y."/>
            <person name="Liu T."/>
            <person name="Pan Y.S."/>
            <person name="Xia L.Y."/>
            <person name="Li J."/>
            <person name="Zhao F."/>
            <person name="Cao W.C."/>
        </authorList>
    </citation>
    <scope>NUCLEOTIDE SEQUENCE</scope>
    <source>
        <strain evidence="13">Rmic-2018</strain>
    </source>
</reference>
<dbReference type="Proteomes" id="UP000821866">
    <property type="component" value="Chromosome 10"/>
</dbReference>
<dbReference type="CDD" id="cd02982">
    <property type="entry name" value="PDI_b'_family"/>
    <property type="match status" value="1"/>
</dbReference>
<dbReference type="PROSITE" id="PS51352">
    <property type="entry name" value="THIOREDOXIN_2"/>
    <property type="match status" value="1"/>
</dbReference>
<comment type="subcellular location">
    <subcellularLocation>
        <location evidence="2">Endoplasmic reticulum lumen</location>
    </subcellularLocation>
</comment>
<evidence type="ECO:0000256" key="8">
    <source>
        <dbReference type="ARBA" id="ARBA00023157"/>
    </source>
</evidence>
<comment type="similarity">
    <text evidence="3">Belongs to the protein disulfide isomerase family.</text>
</comment>
<dbReference type="GO" id="GO:0006457">
    <property type="term" value="P:protein folding"/>
    <property type="evidence" value="ECO:0007669"/>
    <property type="project" value="TreeGrafter"/>
</dbReference>
<evidence type="ECO:0000256" key="7">
    <source>
        <dbReference type="ARBA" id="ARBA00022824"/>
    </source>
</evidence>
<keyword evidence="9" id="KW-0413">Isomerase</keyword>
<dbReference type="Pfam" id="PF00085">
    <property type="entry name" value="Thioredoxin"/>
    <property type="match status" value="2"/>
</dbReference>
<dbReference type="PANTHER" id="PTHR18929:SF240">
    <property type="entry name" value="PROTEIN DISULFIDE-ISOMERASE"/>
    <property type="match status" value="1"/>
</dbReference>
<evidence type="ECO:0000313" key="13">
    <source>
        <dbReference type="EMBL" id="KAH8037029.1"/>
    </source>
</evidence>
<name>A0A9J6ES88_RHIMP</name>
<evidence type="ECO:0000259" key="12">
    <source>
        <dbReference type="PROSITE" id="PS51352"/>
    </source>
</evidence>
<evidence type="ECO:0000256" key="1">
    <source>
        <dbReference type="ARBA" id="ARBA00001182"/>
    </source>
</evidence>
<dbReference type="InterPro" id="IPR013766">
    <property type="entry name" value="Thioredoxin_domain"/>
</dbReference>
<organism evidence="13 14">
    <name type="scientific">Rhipicephalus microplus</name>
    <name type="common">Cattle tick</name>
    <name type="synonym">Boophilus microplus</name>
    <dbReference type="NCBI Taxonomy" id="6941"/>
    <lineage>
        <taxon>Eukaryota</taxon>
        <taxon>Metazoa</taxon>
        <taxon>Ecdysozoa</taxon>
        <taxon>Arthropoda</taxon>
        <taxon>Chelicerata</taxon>
        <taxon>Arachnida</taxon>
        <taxon>Acari</taxon>
        <taxon>Parasitiformes</taxon>
        <taxon>Ixodida</taxon>
        <taxon>Ixodoidea</taxon>
        <taxon>Ixodidae</taxon>
        <taxon>Rhipicephalinae</taxon>
        <taxon>Rhipicephalus</taxon>
        <taxon>Boophilus</taxon>
    </lineage>
</organism>
<comment type="caution">
    <text evidence="13">The sequence shown here is derived from an EMBL/GenBank/DDBJ whole genome shotgun (WGS) entry which is preliminary data.</text>
</comment>
<sequence length="523" mass="59592">MFSPRLLGLLCCLAAANCTEYDVEDQVLVLNGSNFDMAIKEHKHVFVMFYSPLTVDYHALSSVYAKTAKQLVEEGSDVKLAKVNTMYDHQLFWHYARGLPTLTFFRDGQPAEYKRDHTVEEMTQWIKKKVQPPAQLLTTVDDARAFVDSANVTVVGFFKDQTSVEAKEFLKAAYTIEEHAFAITSEDAVYKELGASKDGVVLFKKFDEGRNVLALKPTCDRIRTFVAVNSLPLVSDLTKENYKDLINVPVRQYSILFYSKDSGDMTEVLENFRETAAAFRYKVVFVTIDVDQEDVRMIVSYFFMGKRDVPALRFANLERPQYAIRFKPETNSLEAEDIKSFVQGVLDGTIKDEPLLPGQGDFESQSAQVVVQENFDEVVFDKTKNVLVLFYTPWSIRCFAMTVICDRLAPEYKDRKDLLIAKMDVTTNENEHTEIHSFPTWRLYKKETNEVVEFNGEQTEEGLRAFIDITCGDAHPAGSRLPRRCGLVAKVLGCSPAGRGIESRLQFRWRRKCRPVCSDLGAR</sequence>
<keyword evidence="14" id="KW-1185">Reference proteome</keyword>
<keyword evidence="7" id="KW-0256">Endoplasmic reticulum</keyword>
<dbReference type="CDD" id="cd02961">
    <property type="entry name" value="PDI_a_family"/>
    <property type="match status" value="1"/>
</dbReference>
<gene>
    <name evidence="13" type="ORF">HPB51_008355</name>
</gene>
<dbReference type="InterPro" id="IPR036249">
    <property type="entry name" value="Thioredoxin-like_sf"/>
</dbReference>
<feature type="signal peptide" evidence="11">
    <location>
        <begin position="1"/>
        <end position="18"/>
    </location>
</feature>
<protein>
    <recommendedName>
        <fullName evidence="4">protein disulfide-isomerase</fullName>
        <ecNumber evidence="4">5.3.4.1</ecNumber>
    </recommendedName>
</protein>
<dbReference type="EMBL" id="JABSTU010000002">
    <property type="protein sequence ID" value="KAH8037029.1"/>
    <property type="molecule type" value="Genomic_DNA"/>
</dbReference>
<evidence type="ECO:0000256" key="10">
    <source>
        <dbReference type="ARBA" id="ARBA00023284"/>
    </source>
</evidence>
<dbReference type="SUPFAM" id="SSF52833">
    <property type="entry name" value="Thioredoxin-like"/>
    <property type="match status" value="4"/>
</dbReference>
<dbReference type="AlphaFoldDB" id="A0A9J6ES88"/>
<keyword evidence="10" id="KW-0676">Redox-active center</keyword>
<evidence type="ECO:0000256" key="9">
    <source>
        <dbReference type="ARBA" id="ARBA00023235"/>
    </source>
</evidence>
<dbReference type="CDD" id="cd02981">
    <property type="entry name" value="PDI_b_family"/>
    <property type="match status" value="1"/>
</dbReference>
<evidence type="ECO:0000256" key="3">
    <source>
        <dbReference type="ARBA" id="ARBA00006347"/>
    </source>
</evidence>
<dbReference type="GO" id="GO:0005788">
    <property type="term" value="C:endoplasmic reticulum lumen"/>
    <property type="evidence" value="ECO:0007669"/>
    <property type="project" value="UniProtKB-SubCell"/>
</dbReference>
<dbReference type="GO" id="GO:0034976">
    <property type="term" value="P:response to endoplasmic reticulum stress"/>
    <property type="evidence" value="ECO:0007669"/>
    <property type="project" value="TreeGrafter"/>
</dbReference>
<dbReference type="Pfam" id="PF13848">
    <property type="entry name" value="Thioredoxin_6"/>
    <property type="match status" value="1"/>
</dbReference>
<feature type="chain" id="PRO_5039895841" description="protein disulfide-isomerase" evidence="11">
    <location>
        <begin position="19"/>
        <end position="523"/>
    </location>
</feature>
<evidence type="ECO:0000256" key="2">
    <source>
        <dbReference type="ARBA" id="ARBA00004319"/>
    </source>
</evidence>
<accession>A0A9J6ES88</accession>
<dbReference type="VEuPathDB" id="VectorBase:LOC119179347"/>
<keyword evidence="6" id="KW-0677">Repeat</keyword>
<dbReference type="PANTHER" id="PTHR18929">
    <property type="entry name" value="PROTEIN DISULFIDE ISOMERASE"/>
    <property type="match status" value="1"/>
</dbReference>